<evidence type="ECO:0000313" key="2">
    <source>
        <dbReference type="EMBL" id="GAA4467995.1"/>
    </source>
</evidence>
<feature type="region of interest" description="Disordered" evidence="1">
    <location>
        <begin position="24"/>
        <end position="51"/>
    </location>
</feature>
<keyword evidence="3" id="KW-1185">Reference proteome</keyword>
<accession>A0ABP8NLV5</accession>
<protein>
    <submittedName>
        <fullName evidence="2">Uncharacterized protein</fullName>
    </submittedName>
</protein>
<dbReference type="EMBL" id="BAABFA010000018">
    <property type="protein sequence ID" value="GAA4467995.1"/>
    <property type="molecule type" value="Genomic_DNA"/>
</dbReference>
<name>A0ABP8NLV5_9BACT</name>
<evidence type="ECO:0000313" key="3">
    <source>
        <dbReference type="Proteomes" id="UP001500067"/>
    </source>
</evidence>
<reference evidence="3" key="1">
    <citation type="journal article" date="2019" name="Int. J. Syst. Evol. Microbiol.">
        <title>The Global Catalogue of Microorganisms (GCM) 10K type strain sequencing project: providing services to taxonomists for standard genome sequencing and annotation.</title>
        <authorList>
            <consortium name="The Broad Institute Genomics Platform"/>
            <consortium name="The Broad Institute Genome Sequencing Center for Infectious Disease"/>
            <person name="Wu L."/>
            <person name="Ma J."/>
        </authorList>
    </citation>
    <scope>NUCLEOTIDE SEQUENCE [LARGE SCALE GENOMIC DNA]</scope>
    <source>
        <strain evidence="3">JCM 32105</strain>
    </source>
</reference>
<proteinExistence type="predicted"/>
<organism evidence="2 3">
    <name type="scientific">Nemorincola caseinilytica</name>
    <dbReference type="NCBI Taxonomy" id="2054315"/>
    <lineage>
        <taxon>Bacteria</taxon>
        <taxon>Pseudomonadati</taxon>
        <taxon>Bacteroidota</taxon>
        <taxon>Chitinophagia</taxon>
        <taxon>Chitinophagales</taxon>
        <taxon>Chitinophagaceae</taxon>
        <taxon>Nemorincola</taxon>
    </lineage>
</organism>
<dbReference type="Proteomes" id="UP001500067">
    <property type="component" value="Unassembled WGS sequence"/>
</dbReference>
<gene>
    <name evidence="2" type="ORF">GCM10023093_24760</name>
</gene>
<comment type="caution">
    <text evidence="2">The sequence shown here is derived from an EMBL/GenBank/DDBJ whole genome shotgun (WGS) entry which is preliminary data.</text>
</comment>
<sequence>MFAQVEDSTAPPADLPEVVEAAPTPAVASATDAPAAVKKPAVAPRPRPAAVQDTIKGNARNDVSFVALEGGCSGEMKGIAITNKSETRTMMVRVDVSVMFNGRMSKKSTLVDNLSPKEVRTIGCTGCIDKPTGKACTSYKIIAAAFKN</sequence>
<evidence type="ECO:0000256" key="1">
    <source>
        <dbReference type="SAM" id="MobiDB-lite"/>
    </source>
</evidence>